<dbReference type="InterPro" id="IPR036852">
    <property type="entry name" value="Peptidase_S8/S53_dom_sf"/>
</dbReference>
<keyword evidence="9" id="KW-0732">Signal</keyword>
<evidence type="ECO:0000256" key="4">
    <source>
        <dbReference type="ARBA" id="ARBA00022801"/>
    </source>
</evidence>
<dbReference type="InterPro" id="IPR015366">
    <property type="entry name" value="S53_propep"/>
</dbReference>
<feature type="region of interest" description="Disordered" evidence="8">
    <location>
        <begin position="177"/>
        <end position="200"/>
    </location>
</feature>
<evidence type="ECO:0000256" key="5">
    <source>
        <dbReference type="ARBA" id="ARBA00022825"/>
    </source>
</evidence>
<dbReference type="SUPFAM" id="SSF54897">
    <property type="entry name" value="Protease propeptides/inhibitors"/>
    <property type="match status" value="1"/>
</dbReference>
<dbReference type="EMBL" id="JAINVZ010000004">
    <property type="protein sequence ID" value="MBY8884828.1"/>
    <property type="molecule type" value="Genomic_DNA"/>
</dbReference>
<protein>
    <submittedName>
        <fullName evidence="11">S53 family peptidase</fullName>
    </submittedName>
</protein>
<evidence type="ECO:0000256" key="8">
    <source>
        <dbReference type="SAM" id="MobiDB-lite"/>
    </source>
</evidence>
<dbReference type="InterPro" id="IPR023828">
    <property type="entry name" value="Peptidase_S8_Ser-AS"/>
</dbReference>
<proteinExistence type="predicted"/>
<keyword evidence="6" id="KW-0106">Calcium</keyword>
<evidence type="ECO:0000256" key="7">
    <source>
        <dbReference type="ARBA" id="ARBA00023145"/>
    </source>
</evidence>
<keyword evidence="7" id="KW-0865">Zymogen</keyword>
<keyword evidence="4" id="KW-0378">Hydrolase</keyword>
<keyword evidence="3" id="KW-0479">Metal-binding</keyword>
<feature type="domain" description="Peptidase S53" evidence="10">
    <location>
        <begin position="236"/>
        <end position="658"/>
    </location>
</feature>
<dbReference type="SMART" id="SM00944">
    <property type="entry name" value="Pro-kuma_activ"/>
    <property type="match status" value="1"/>
</dbReference>
<dbReference type="CDD" id="cd11377">
    <property type="entry name" value="Pro-peptidase_S53"/>
    <property type="match status" value="1"/>
</dbReference>
<dbReference type="RefSeq" id="WP_222975604.1">
    <property type="nucleotide sequence ID" value="NZ_JAINVZ010000004.1"/>
</dbReference>
<dbReference type="InterPro" id="IPR030400">
    <property type="entry name" value="Sedolisin_dom"/>
</dbReference>
<name>A0ABS7QNS3_9ACTN</name>
<keyword evidence="2" id="KW-0645">Protease</keyword>
<dbReference type="Proteomes" id="UP001198565">
    <property type="component" value="Unassembled WGS sequence"/>
</dbReference>
<dbReference type="InterPro" id="IPR050819">
    <property type="entry name" value="Tripeptidyl-peptidase_I"/>
</dbReference>
<evidence type="ECO:0000259" key="10">
    <source>
        <dbReference type="PROSITE" id="PS51695"/>
    </source>
</evidence>
<organism evidence="11 12">
    <name type="scientific">Streptantibioticus parmotrematis</name>
    <dbReference type="NCBI Taxonomy" id="2873249"/>
    <lineage>
        <taxon>Bacteria</taxon>
        <taxon>Bacillati</taxon>
        <taxon>Actinomycetota</taxon>
        <taxon>Actinomycetes</taxon>
        <taxon>Kitasatosporales</taxon>
        <taxon>Streptomycetaceae</taxon>
        <taxon>Streptantibioticus</taxon>
    </lineage>
</organism>
<evidence type="ECO:0000313" key="11">
    <source>
        <dbReference type="EMBL" id="MBY8884828.1"/>
    </source>
</evidence>
<accession>A0ABS7QNS3</accession>
<dbReference type="PANTHER" id="PTHR14218">
    <property type="entry name" value="PROTEASE S8 TRIPEPTIDYL PEPTIDASE I CLN2"/>
    <property type="match status" value="1"/>
</dbReference>
<dbReference type="SUPFAM" id="SSF52743">
    <property type="entry name" value="Subtilisin-like"/>
    <property type="match status" value="1"/>
</dbReference>
<sequence length="658" mass="67437">MTSLTLATGSLMLAVPSQAATPVSGAKTVTGSHPSWATPAADAGAASAATQYTGTVYLAGQNPSGLAAYAKAVSQPGSASYGKFLTPAQYQARYGATKAQVAAVRQWLTGAGLSITQATDHALTVKGTNSALKKAFGAGIDQYRVKGALLHAPTRDVTVPAAVSSAVLGVVGLASPAASHATPDSVPVTPATAGGAAKPADGLPTTATCSDYWGQKTATGAPNGYVNKAVPFDQCSFVPSQLRKAYGISGTGLTGKGVKVAIVDAYASPTMLADANKFATNHGDKAFRSGQYTEVVTPSQWNSQSACGDWSSEESLDVDMVHGLAPDADVVYVGANSCNDPDLLGALTTIVDKHLADVVTDSWGEVMHTTDAGDMTQAQIQAYEQVFEQGAAEGIGFNFSAGDCGDDSPTAAATGVNCQADTSRAQDQYPSSDPWVTSVGGTALGLADKSGSYGFETDMGTLRSSLSADGKSWNPLPGNFYFGGGGGTSEDFTQPWYQVGTVPNSLSHTLMTGAKSKTAQRVTPDVAMNGDLYTSVLVGQTVNGVYSEGGYGGTSVASPEFAAVQADAIQAQHHAIGFADPEIYLRDHLGLFRDVIDQQAAHHQAPLSNVADFGVVNGTLAVRLVAFGQDTTLNAVRGYDDATGVGSPTGAYLRSFGW</sequence>
<evidence type="ECO:0000256" key="6">
    <source>
        <dbReference type="ARBA" id="ARBA00022837"/>
    </source>
</evidence>
<feature type="compositionally biased region" description="Low complexity" evidence="8">
    <location>
        <begin position="186"/>
        <end position="197"/>
    </location>
</feature>
<dbReference type="Pfam" id="PF09286">
    <property type="entry name" value="Pro-kuma_activ"/>
    <property type="match status" value="1"/>
</dbReference>
<comment type="caution">
    <text evidence="11">The sequence shown here is derived from an EMBL/GenBank/DDBJ whole genome shotgun (WGS) entry which is preliminary data.</text>
</comment>
<evidence type="ECO:0000256" key="2">
    <source>
        <dbReference type="ARBA" id="ARBA00022670"/>
    </source>
</evidence>
<reference evidence="11 12" key="1">
    <citation type="submission" date="2021-08" db="EMBL/GenBank/DDBJ databases">
        <title>Streptomyces sp. PTM05 isolated from lichen.</title>
        <authorList>
            <person name="Somphong A."/>
            <person name="Phongsopitanun W."/>
            <person name="Tanasupawat S."/>
        </authorList>
    </citation>
    <scope>NUCLEOTIDE SEQUENCE [LARGE SCALE GENOMIC DNA]</scope>
    <source>
        <strain evidence="11 12">Ptm05</strain>
    </source>
</reference>
<dbReference type="Gene3D" id="3.40.50.200">
    <property type="entry name" value="Peptidase S8/S53 domain"/>
    <property type="match status" value="1"/>
</dbReference>
<evidence type="ECO:0000313" key="12">
    <source>
        <dbReference type="Proteomes" id="UP001198565"/>
    </source>
</evidence>
<dbReference type="PROSITE" id="PS51695">
    <property type="entry name" value="SEDOLISIN"/>
    <property type="match status" value="1"/>
</dbReference>
<dbReference type="CDD" id="cd04056">
    <property type="entry name" value="Peptidases_S53"/>
    <property type="match status" value="1"/>
</dbReference>
<comment type="cofactor">
    <cofactor evidence="1">
        <name>Ca(2+)</name>
        <dbReference type="ChEBI" id="CHEBI:29108"/>
    </cofactor>
</comment>
<feature type="signal peptide" evidence="9">
    <location>
        <begin position="1"/>
        <end position="19"/>
    </location>
</feature>
<evidence type="ECO:0000256" key="9">
    <source>
        <dbReference type="SAM" id="SignalP"/>
    </source>
</evidence>
<keyword evidence="12" id="KW-1185">Reference proteome</keyword>
<evidence type="ECO:0000256" key="3">
    <source>
        <dbReference type="ARBA" id="ARBA00022723"/>
    </source>
</evidence>
<evidence type="ECO:0000256" key="1">
    <source>
        <dbReference type="ARBA" id="ARBA00001913"/>
    </source>
</evidence>
<keyword evidence="5" id="KW-0720">Serine protease</keyword>
<dbReference type="PROSITE" id="PS00138">
    <property type="entry name" value="SUBTILASE_SER"/>
    <property type="match status" value="1"/>
</dbReference>
<dbReference type="PANTHER" id="PTHR14218:SF15">
    <property type="entry name" value="TRIPEPTIDYL-PEPTIDASE 1"/>
    <property type="match status" value="1"/>
</dbReference>
<feature type="chain" id="PRO_5046190075" evidence="9">
    <location>
        <begin position="20"/>
        <end position="658"/>
    </location>
</feature>
<gene>
    <name evidence="11" type="ORF">K7472_08205</name>
</gene>